<dbReference type="NCBIfam" id="TIGR03118">
    <property type="entry name" value="PEPCTERM_chp_1"/>
    <property type="match status" value="1"/>
</dbReference>
<evidence type="ECO:0000256" key="1">
    <source>
        <dbReference type="SAM" id="Phobius"/>
    </source>
</evidence>
<feature type="transmembrane region" description="Helical" evidence="1">
    <location>
        <begin position="453"/>
        <end position="472"/>
    </location>
</feature>
<keyword evidence="1" id="KW-1133">Transmembrane helix</keyword>
<dbReference type="RefSeq" id="WP_353072037.1">
    <property type="nucleotide sequence ID" value="NZ_CP132938.1"/>
</dbReference>
<keyword evidence="1" id="KW-0472">Membrane</keyword>
<accession>A0AAU7YZP7</accession>
<keyword evidence="1" id="KW-0812">Transmembrane</keyword>
<reference evidence="2" key="1">
    <citation type="submission" date="2023-08" db="EMBL/GenBank/DDBJ databases">
        <authorList>
            <person name="Messyasz A."/>
            <person name="Mannisto M.K."/>
            <person name="Kerkhof L.J."/>
            <person name="Haggblom M."/>
        </authorList>
    </citation>
    <scope>NUCLEOTIDE SEQUENCE</scope>
    <source>
        <strain evidence="2">M8UP39</strain>
    </source>
</reference>
<name>A0AAU7YZP7_9BACT</name>
<evidence type="ECO:0000313" key="2">
    <source>
        <dbReference type="EMBL" id="XCB22041.1"/>
    </source>
</evidence>
<dbReference type="SUPFAM" id="SSF50969">
    <property type="entry name" value="YVTN repeat-like/Quinoprotein amine dehydrogenase"/>
    <property type="match status" value="1"/>
</dbReference>
<protein>
    <submittedName>
        <fullName evidence="2">TIGR03118 family protein</fullName>
    </submittedName>
</protein>
<feature type="transmembrane region" description="Helical" evidence="1">
    <location>
        <begin position="426"/>
        <end position="446"/>
    </location>
</feature>
<sequence length="516" mass="51175">MQTNIISDGATVKALVTDPTLINPWGVSVGPAIWIDKAGSGSVAVDTAAGATAVPLLPSVTIPAAAPAPAQGSPSGTVYNSNSAIFDIPGSTSALFLFGTLDGTIAAWNVNSGTQAVTVVNNSAKASYTDIALDTNATGTFLLAANFRQGTVDVFDSTFAAHVLTGSFADPTLPAGYSPFGIHGIGGNVYVTYAQVNTATGESVGAGLGYVNEFDNNGNFIARVASQSVLNAPWGMALAPAGFGSFGGDLLIGNFGDGVINAFDPETFALIGSLNTSAGTPIANIGLWEIFFGQNSGQTTTLGDPNTLYFAAGINGEKGGLFGSIAVVQPAAANFTLQASANSVTVATGQTAGNVTLSLAAANGFTGPVTFSCTPASVTCTFSQPSVTLSGSGTTSVTVAIAPTATSAPPTGGGYNRSSNHSVNLFQSRAGITLAFIGPAGLLAFASLKRKSILAGGSLFALLLVAATAAIAGCSSSASPQQAASTTPVAPASTQVTVNAISGAITQSVMVTLTVQ</sequence>
<gene>
    <name evidence="2" type="ORF">RBB81_21065</name>
</gene>
<organism evidence="2">
    <name type="scientific">Tunturiibacter gelidiferens</name>
    <dbReference type="NCBI Taxonomy" id="3069689"/>
    <lineage>
        <taxon>Bacteria</taxon>
        <taxon>Pseudomonadati</taxon>
        <taxon>Acidobacteriota</taxon>
        <taxon>Terriglobia</taxon>
        <taxon>Terriglobales</taxon>
        <taxon>Acidobacteriaceae</taxon>
        <taxon>Tunturiibacter</taxon>
    </lineage>
</organism>
<dbReference type="InterPro" id="IPR017549">
    <property type="entry name" value="APMV_L690"/>
</dbReference>
<dbReference type="AlphaFoldDB" id="A0AAU7YZP7"/>
<dbReference type="KEGG" id="tgi:RBB81_21065"/>
<proteinExistence type="predicted"/>
<dbReference type="InterPro" id="IPR011044">
    <property type="entry name" value="Quino_amine_DH_bsu"/>
</dbReference>
<dbReference type="EMBL" id="CP132938">
    <property type="protein sequence ID" value="XCB22041.1"/>
    <property type="molecule type" value="Genomic_DNA"/>
</dbReference>
<reference evidence="2" key="2">
    <citation type="journal article" date="2024" name="Environ. Microbiol.">
        <title>Genome analysis and description of Tunturibacter gen. nov. expands the diversity of Terriglobia in tundra soils.</title>
        <authorList>
            <person name="Messyasz A."/>
            <person name="Mannisto M.K."/>
            <person name="Kerkhof L.J."/>
            <person name="Haggblom M.M."/>
        </authorList>
    </citation>
    <scope>NUCLEOTIDE SEQUENCE</scope>
    <source>
        <strain evidence="2">M8UP39</strain>
    </source>
</reference>